<dbReference type="GO" id="GO:0003676">
    <property type="term" value="F:nucleic acid binding"/>
    <property type="evidence" value="ECO:0007669"/>
    <property type="project" value="InterPro"/>
</dbReference>
<dbReference type="Pfam" id="PF13976">
    <property type="entry name" value="gag_pre-integrs"/>
    <property type="match status" value="1"/>
</dbReference>
<evidence type="ECO:0000259" key="6">
    <source>
        <dbReference type="PROSITE" id="PS50994"/>
    </source>
</evidence>
<dbReference type="Pfam" id="PF07727">
    <property type="entry name" value="RVT_2"/>
    <property type="match status" value="1"/>
</dbReference>
<dbReference type="GO" id="GO:0006508">
    <property type="term" value="P:proteolysis"/>
    <property type="evidence" value="ECO:0007669"/>
    <property type="project" value="UniProtKB-KW"/>
</dbReference>
<organism evidence="7 8">
    <name type="scientific">Mucuna pruriens</name>
    <name type="common">Velvet bean</name>
    <name type="synonym">Dolichos pruriens</name>
    <dbReference type="NCBI Taxonomy" id="157652"/>
    <lineage>
        <taxon>Eukaryota</taxon>
        <taxon>Viridiplantae</taxon>
        <taxon>Streptophyta</taxon>
        <taxon>Embryophyta</taxon>
        <taxon>Tracheophyta</taxon>
        <taxon>Spermatophyta</taxon>
        <taxon>Magnoliopsida</taxon>
        <taxon>eudicotyledons</taxon>
        <taxon>Gunneridae</taxon>
        <taxon>Pentapetalae</taxon>
        <taxon>rosids</taxon>
        <taxon>fabids</taxon>
        <taxon>Fabales</taxon>
        <taxon>Fabaceae</taxon>
        <taxon>Papilionoideae</taxon>
        <taxon>50 kb inversion clade</taxon>
        <taxon>NPAAA clade</taxon>
        <taxon>indigoferoid/millettioid clade</taxon>
        <taxon>Phaseoleae</taxon>
        <taxon>Mucuna</taxon>
    </lineage>
</organism>
<evidence type="ECO:0000256" key="3">
    <source>
        <dbReference type="ARBA" id="ARBA00022750"/>
    </source>
</evidence>
<dbReference type="Gene3D" id="3.30.420.10">
    <property type="entry name" value="Ribonuclease H-like superfamily/Ribonuclease H"/>
    <property type="match status" value="1"/>
</dbReference>
<dbReference type="InterPro" id="IPR013103">
    <property type="entry name" value="RVT_2"/>
</dbReference>
<dbReference type="GO" id="GO:0046872">
    <property type="term" value="F:metal ion binding"/>
    <property type="evidence" value="ECO:0007669"/>
    <property type="project" value="UniProtKB-KW"/>
</dbReference>
<dbReference type="AlphaFoldDB" id="A0A371GU65"/>
<dbReference type="PANTHER" id="PTHR42648:SF18">
    <property type="entry name" value="RETROTRANSPOSON, UNCLASSIFIED-LIKE PROTEIN"/>
    <property type="match status" value="1"/>
</dbReference>
<evidence type="ECO:0000313" key="7">
    <source>
        <dbReference type="EMBL" id="RDX94097.1"/>
    </source>
</evidence>
<dbReference type="PROSITE" id="PS50994">
    <property type="entry name" value="INTEGRASE"/>
    <property type="match status" value="1"/>
</dbReference>
<keyword evidence="3" id="KW-0064">Aspartyl protease</keyword>
<dbReference type="InterPro" id="IPR054722">
    <property type="entry name" value="PolX-like_BBD"/>
</dbReference>
<evidence type="ECO:0000313" key="8">
    <source>
        <dbReference type="Proteomes" id="UP000257109"/>
    </source>
</evidence>
<feature type="compositionally biased region" description="Basic and acidic residues" evidence="5">
    <location>
        <begin position="359"/>
        <end position="369"/>
    </location>
</feature>
<keyword evidence="2" id="KW-0479">Metal-binding</keyword>
<dbReference type="SUPFAM" id="SSF56672">
    <property type="entry name" value="DNA/RNA polymerases"/>
    <property type="match status" value="1"/>
</dbReference>
<dbReference type="Proteomes" id="UP000257109">
    <property type="component" value="Unassembled WGS sequence"/>
</dbReference>
<protein>
    <recommendedName>
        <fullName evidence="6">Integrase catalytic domain-containing protein</fullName>
    </recommendedName>
</protein>
<dbReference type="InterPro" id="IPR001584">
    <property type="entry name" value="Integrase_cat-core"/>
</dbReference>
<gene>
    <name evidence="7" type="ORF">CR513_23570</name>
</gene>
<feature type="compositionally biased region" description="Acidic residues" evidence="5">
    <location>
        <begin position="370"/>
        <end position="381"/>
    </location>
</feature>
<dbReference type="InterPro" id="IPR036397">
    <property type="entry name" value="RNaseH_sf"/>
</dbReference>
<dbReference type="GO" id="GO:0015074">
    <property type="term" value="P:DNA integration"/>
    <property type="evidence" value="ECO:0007669"/>
    <property type="project" value="InterPro"/>
</dbReference>
<keyword evidence="1" id="KW-0645">Protease</keyword>
<evidence type="ECO:0000256" key="2">
    <source>
        <dbReference type="ARBA" id="ARBA00022723"/>
    </source>
</evidence>
<feature type="region of interest" description="Disordered" evidence="5">
    <location>
        <begin position="354"/>
        <end position="381"/>
    </location>
</feature>
<keyword evidence="4" id="KW-0378">Hydrolase</keyword>
<evidence type="ECO:0000256" key="4">
    <source>
        <dbReference type="ARBA" id="ARBA00022801"/>
    </source>
</evidence>
<comment type="caution">
    <text evidence="7">The sequence shown here is derived from an EMBL/GenBank/DDBJ whole genome shotgun (WGS) entry which is preliminary data.</text>
</comment>
<dbReference type="PANTHER" id="PTHR42648">
    <property type="entry name" value="TRANSPOSASE, PUTATIVE-RELATED"/>
    <property type="match status" value="1"/>
</dbReference>
<evidence type="ECO:0000256" key="5">
    <source>
        <dbReference type="SAM" id="MobiDB-lite"/>
    </source>
</evidence>
<dbReference type="GO" id="GO:0004190">
    <property type="term" value="F:aspartic-type endopeptidase activity"/>
    <property type="evidence" value="ECO:0007669"/>
    <property type="project" value="UniProtKB-KW"/>
</dbReference>
<dbReference type="InterPro" id="IPR043502">
    <property type="entry name" value="DNA/RNA_pol_sf"/>
</dbReference>
<name>A0A371GU65_MUCPR</name>
<keyword evidence="8" id="KW-1185">Reference proteome</keyword>
<dbReference type="InterPro" id="IPR025724">
    <property type="entry name" value="GAG-pre-integrase_dom"/>
</dbReference>
<proteinExistence type="predicted"/>
<dbReference type="InterPro" id="IPR039537">
    <property type="entry name" value="Retrotran_Ty1/copia-like"/>
</dbReference>
<dbReference type="OrthoDB" id="2013098at2759"/>
<accession>A0A371GU65</accession>
<dbReference type="EMBL" id="QJKJ01004457">
    <property type="protein sequence ID" value="RDX94097.1"/>
    <property type="molecule type" value="Genomic_DNA"/>
</dbReference>
<dbReference type="Pfam" id="PF22936">
    <property type="entry name" value="Pol_BBD"/>
    <property type="match status" value="1"/>
</dbReference>
<reference evidence="7" key="1">
    <citation type="submission" date="2018-05" db="EMBL/GenBank/DDBJ databases">
        <title>Draft genome of Mucuna pruriens seed.</title>
        <authorList>
            <person name="Nnadi N.E."/>
            <person name="Vos R."/>
            <person name="Hasami M.H."/>
            <person name="Devisetty U.K."/>
            <person name="Aguiy J.C."/>
        </authorList>
    </citation>
    <scope>NUCLEOTIDE SEQUENCE [LARGE SCALE GENOMIC DNA]</scope>
    <source>
        <strain evidence="7">JCA_2017</strain>
    </source>
</reference>
<dbReference type="InterPro" id="IPR012337">
    <property type="entry name" value="RNaseH-like_sf"/>
</dbReference>
<dbReference type="SUPFAM" id="SSF53098">
    <property type="entry name" value="Ribonuclease H-like"/>
    <property type="match status" value="1"/>
</dbReference>
<evidence type="ECO:0000256" key="1">
    <source>
        <dbReference type="ARBA" id="ARBA00022670"/>
    </source>
</evidence>
<feature type="domain" description="Integrase catalytic" evidence="6">
    <location>
        <begin position="128"/>
        <end position="310"/>
    </location>
</feature>
<feature type="non-terminal residue" evidence="7">
    <location>
        <position position="1"/>
    </location>
</feature>
<sequence>MACTDMNKTNEEAVWFLDSGCSNQMCGKNEYFSNLDESYKDSVKLGNNSSMAVTGKGNIRLNMNDKTHIVTEVFFVPELKNNLLSIGQLQEKGLSILFQHGKCKVFHPENGLIMKTRISLNRMFMLHAIPQPTKSTCFHIVTKDIMHHWHYRYGHLSFRGLNMLQQKSMLVHADICGPIKPASNSKKSRKTWVYFLAEKSEIHVEKEANSLIRGLRTDRGGEFTLQEFTNFCCENGIQRQLTAAYTPQQNGIAKRKNRTIMNMVRNMLSEKKMPKTFWTEAVTWSGHVLNQSLTLVVRNKMPEEAWNEVKPSVKITISRDVVFEEDKGWDWDNKYEEVILCDLDWGDKDVEAVAEEENETRHKSDRNTDTAEEDNISSDSMAEENYEIGEGLFEGNTEVNLAMSAVGDDDPTHFDAAVKIEKWRKAIDVEMEVIKGNDTWELMELPDSAKKVGVKWVYKTKFKENGEVDKYKARLVMKRYAQEYRVDYTEVFALVACMETICLVVALAAQKGWTIYQLDVKSTFLHGELNETVYVDQPCGYVQKGDEHKVYKLKKILYELKQASCAWYSHIEAYFLNEGFEKCDYEHTLFVKKEKEDKILIVSLYVDDLIFIGNDELMFAKFKSSMKHEFDMIDLGKMRYFLGLEVLQQSDDIFLCQKKYALEMLQRFGMDRSNFVHNPIVPGVKLTKDESGVKVDKTYYK</sequence>